<dbReference type="Gene3D" id="2.60.40.1190">
    <property type="match status" value="1"/>
</dbReference>
<accession>A0ABR8AHP7</accession>
<name>A0ABR8AHP7_9CYAN</name>
<comment type="caution">
    <text evidence="1">The sequence shown here is derived from an EMBL/GenBank/DDBJ whole genome shotgun (WGS) entry which is preliminary data.</text>
</comment>
<protein>
    <submittedName>
        <fullName evidence="1">DOMON-like domain-containing protein</fullName>
    </submittedName>
</protein>
<evidence type="ECO:0000313" key="2">
    <source>
        <dbReference type="Proteomes" id="UP000658514"/>
    </source>
</evidence>
<organism evidence="1 2">
    <name type="scientific">Calothrix parietina FACHB-288</name>
    <dbReference type="NCBI Taxonomy" id="2692896"/>
    <lineage>
        <taxon>Bacteria</taxon>
        <taxon>Bacillati</taxon>
        <taxon>Cyanobacteriota</taxon>
        <taxon>Cyanophyceae</taxon>
        <taxon>Nostocales</taxon>
        <taxon>Calotrichaceae</taxon>
        <taxon>Calothrix</taxon>
    </lineage>
</organism>
<dbReference type="EMBL" id="JACJQH010000060">
    <property type="protein sequence ID" value="MBD2199456.1"/>
    <property type="molecule type" value="Genomic_DNA"/>
</dbReference>
<dbReference type="Proteomes" id="UP000658514">
    <property type="component" value="Unassembled WGS sequence"/>
</dbReference>
<proteinExistence type="predicted"/>
<evidence type="ECO:0000313" key="1">
    <source>
        <dbReference type="EMBL" id="MBD2199456.1"/>
    </source>
</evidence>
<dbReference type="CDD" id="cd09627">
    <property type="entry name" value="DOMON_murB_like"/>
    <property type="match status" value="1"/>
</dbReference>
<reference evidence="1 2" key="1">
    <citation type="journal article" date="2020" name="ISME J.">
        <title>Comparative genomics reveals insights into cyanobacterial evolution and habitat adaptation.</title>
        <authorList>
            <person name="Chen M.Y."/>
            <person name="Teng W.K."/>
            <person name="Zhao L."/>
            <person name="Hu C.X."/>
            <person name="Zhou Y.K."/>
            <person name="Han B.P."/>
            <person name="Song L.R."/>
            <person name="Shu W.S."/>
        </authorList>
    </citation>
    <scope>NUCLEOTIDE SEQUENCE [LARGE SCALE GENOMIC DNA]</scope>
    <source>
        <strain evidence="1 2">FACHB-288</strain>
    </source>
</reference>
<keyword evidence="2" id="KW-1185">Reference proteome</keyword>
<sequence length="180" mass="20413">MSNQSFSLQPFPGTGQLLNIEIAAKIARNSNKLAIEYTLVGNIKEIAISSPSPTPSRKHQLWEDTCFEFFLGMQNSPGYWEFNLSPSGDWNVYRFDNYRQGMQEETAFSALPFIVQQQGDSLQLTLEFDLDKILPLEQALEVAITTVIKSRNGEVTYWALIHQGAEADFHRRDSFIAVDC</sequence>
<gene>
    <name evidence="1" type="ORF">H6G24_28910</name>
</gene>
<dbReference type="RefSeq" id="WP_190548971.1">
    <property type="nucleotide sequence ID" value="NZ_CAWPNO010000096.1"/>
</dbReference>